<dbReference type="Proteomes" id="UP000265515">
    <property type="component" value="Unassembled WGS sequence"/>
</dbReference>
<sequence length="137" mass="15520">MSGEGPMVTAVLDYSRCNQEVRLKINMEGGKEEEMKADQGLQVAITEAKDRAERRCRTDGVTDETKVTVSYLEGETSTDTAEQEQRHLDRDTEAESDASDLNAETKSWHGLDRWRRDHPPAEPVESAPEANSRRRRD</sequence>
<feature type="compositionally biased region" description="Basic and acidic residues" evidence="1">
    <location>
        <begin position="106"/>
        <end position="120"/>
    </location>
</feature>
<feature type="compositionally biased region" description="Basic and acidic residues" evidence="1">
    <location>
        <begin position="49"/>
        <end position="66"/>
    </location>
</feature>
<dbReference type="Gramene" id="GBG79306">
    <property type="protein sequence ID" value="GBG79306"/>
    <property type="gene ID" value="CBR_g29455"/>
</dbReference>
<comment type="caution">
    <text evidence="2">The sequence shown here is derived from an EMBL/GenBank/DDBJ whole genome shotgun (WGS) entry which is preliminary data.</text>
</comment>
<dbReference type="AlphaFoldDB" id="A0A388LAI7"/>
<accession>A0A388LAI7</accession>
<feature type="compositionally biased region" description="Basic and acidic residues" evidence="1">
    <location>
        <begin position="83"/>
        <end position="93"/>
    </location>
</feature>
<feature type="region of interest" description="Disordered" evidence="1">
    <location>
        <begin position="49"/>
        <end position="137"/>
    </location>
</feature>
<evidence type="ECO:0000313" key="3">
    <source>
        <dbReference type="Proteomes" id="UP000265515"/>
    </source>
</evidence>
<name>A0A388LAI7_CHABU</name>
<gene>
    <name evidence="2" type="ORF">CBR_g29455</name>
</gene>
<evidence type="ECO:0000313" key="2">
    <source>
        <dbReference type="EMBL" id="GBG79306.1"/>
    </source>
</evidence>
<protein>
    <submittedName>
        <fullName evidence="2">Uncharacterized protein</fullName>
    </submittedName>
</protein>
<evidence type="ECO:0000256" key="1">
    <source>
        <dbReference type="SAM" id="MobiDB-lite"/>
    </source>
</evidence>
<reference evidence="2 3" key="1">
    <citation type="journal article" date="2018" name="Cell">
        <title>The Chara Genome: Secondary Complexity and Implications for Plant Terrestrialization.</title>
        <authorList>
            <person name="Nishiyama T."/>
            <person name="Sakayama H."/>
            <person name="Vries J.D."/>
            <person name="Buschmann H."/>
            <person name="Saint-Marcoux D."/>
            <person name="Ullrich K.K."/>
            <person name="Haas F.B."/>
            <person name="Vanderstraeten L."/>
            <person name="Becker D."/>
            <person name="Lang D."/>
            <person name="Vosolsobe S."/>
            <person name="Rombauts S."/>
            <person name="Wilhelmsson P.K.I."/>
            <person name="Janitza P."/>
            <person name="Kern R."/>
            <person name="Heyl A."/>
            <person name="Rumpler F."/>
            <person name="Villalobos L.I.A.C."/>
            <person name="Clay J.M."/>
            <person name="Skokan R."/>
            <person name="Toyoda A."/>
            <person name="Suzuki Y."/>
            <person name="Kagoshima H."/>
            <person name="Schijlen E."/>
            <person name="Tajeshwar N."/>
            <person name="Catarino B."/>
            <person name="Hetherington A.J."/>
            <person name="Saltykova A."/>
            <person name="Bonnot C."/>
            <person name="Breuninger H."/>
            <person name="Symeonidi A."/>
            <person name="Radhakrishnan G.V."/>
            <person name="Van Nieuwerburgh F."/>
            <person name="Deforce D."/>
            <person name="Chang C."/>
            <person name="Karol K.G."/>
            <person name="Hedrich R."/>
            <person name="Ulvskov P."/>
            <person name="Glockner G."/>
            <person name="Delwiche C.F."/>
            <person name="Petrasek J."/>
            <person name="Van de Peer Y."/>
            <person name="Friml J."/>
            <person name="Beilby M."/>
            <person name="Dolan L."/>
            <person name="Kohara Y."/>
            <person name="Sugano S."/>
            <person name="Fujiyama A."/>
            <person name="Delaux P.-M."/>
            <person name="Quint M."/>
            <person name="TheiBen G."/>
            <person name="Hagemann M."/>
            <person name="Harholt J."/>
            <person name="Dunand C."/>
            <person name="Zachgo S."/>
            <person name="Langdale J."/>
            <person name="Maumus F."/>
            <person name="Straeten D.V.D."/>
            <person name="Gould S.B."/>
            <person name="Rensing S.A."/>
        </authorList>
    </citation>
    <scope>NUCLEOTIDE SEQUENCE [LARGE SCALE GENOMIC DNA]</scope>
    <source>
        <strain evidence="2 3">S276</strain>
    </source>
</reference>
<dbReference type="EMBL" id="BFEA01000316">
    <property type="protein sequence ID" value="GBG79306.1"/>
    <property type="molecule type" value="Genomic_DNA"/>
</dbReference>
<proteinExistence type="predicted"/>
<keyword evidence="3" id="KW-1185">Reference proteome</keyword>
<organism evidence="2 3">
    <name type="scientific">Chara braunii</name>
    <name type="common">Braun's stonewort</name>
    <dbReference type="NCBI Taxonomy" id="69332"/>
    <lineage>
        <taxon>Eukaryota</taxon>
        <taxon>Viridiplantae</taxon>
        <taxon>Streptophyta</taxon>
        <taxon>Charophyceae</taxon>
        <taxon>Charales</taxon>
        <taxon>Characeae</taxon>
        <taxon>Chara</taxon>
    </lineage>
</organism>